<dbReference type="Proteomes" id="UP000419144">
    <property type="component" value="Unassembled WGS sequence"/>
</dbReference>
<gene>
    <name evidence="2" type="ORF">LtaPh_3661100</name>
</gene>
<reference evidence="2" key="1">
    <citation type="submission" date="2019-11" db="EMBL/GenBank/DDBJ databases">
        <title>Leishmania tarentolae CDS.</title>
        <authorList>
            <person name="Goto Y."/>
            <person name="Yamagishi J."/>
        </authorList>
    </citation>
    <scope>NUCLEOTIDE SEQUENCE [LARGE SCALE GENOMIC DNA]</scope>
    <source>
        <strain evidence="2">Parrot Tar II</strain>
    </source>
</reference>
<dbReference type="OrthoDB" id="273741at2759"/>
<dbReference type="VEuPathDB" id="TriTrypDB:LtaPh_3661100"/>
<accession>A0A640KXG6</accession>
<comment type="caution">
    <text evidence="2">The sequence shown here is derived from an EMBL/GenBank/DDBJ whole genome shotgun (WGS) entry which is preliminary data.</text>
</comment>
<dbReference type="EMBL" id="BLBS01000057">
    <property type="protein sequence ID" value="GET93694.1"/>
    <property type="molecule type" value="Genomic_DNA"/>
</dbReference>
<evidence type="ECO:0000256" key="1">
    <source>
        <dbReference type="SAM" id="MobiDB-lite"/>
    </source>
</evidence>
<evidence type="ECO:0000313" key="3">
    <source>
        <dbReference type="Proteomes" id="UP000419144"/>
    </source>
</evidence>
<feature type="region of interest" description="Disordered" evidence="1">
    <location>
        <begin position="128"/>
        <end position="170"/>
    </location>
</feature>
<organism evidence="2 3">
    <name type="scientific">Leishmania tarentolae</name>
    <name type="common">Sauroleishmania tarentolae</name>
    <dbReference type="NCBI Taxonomy" id="5689"/>
    <lineage>
        <taxon>Eukaryota</taxon>
        <taxon>Discoba</taxon>
        <taxon>Euglenozoa</taxon>
        <taxon>Kinetoplastea</taxon>
        <taxon>Metakinetoplastina</taxon>
        <taxon>Trypanosomatida</taxon>
        <taxon>Trypanosomatidae</taxon>
        <taxon>Leishmaniinae</taxon>
        <taxon>Leishmania</taxon>
        <taxon>lizard Leishmania</taxon>
    </lineage>
</organism>
<sequence length="408" mass="43621">MAEPAYSNISGAVSRFYAVQRTEGTTAALSVDPVQQLSVAHDNPSPVSDTMEAALEAFMNSPEEDAVSFVEGFLHLTSGDRVTALAKLENHGEPSPDGNAVAGNPLWEATIPAATRAELQGRLRRHEAQAHQLALAESHTGDEQRSNNDCRPLQDGMPAEAATGGSSVTWNGDVEGLETIEWAEGTRTGVLIAFMDRGVKEVSTHFDNFFDTDASPNTPFASAQNEEWASVPPPSVTGILPTLDKILGLDTEEGEDATTPPSRKACLLQTADATDSGALLNELEQQAHSRSESNSSSLTSSVESVALPGLEDICVDSEATRKSSGGIEHIDVFAQLHEVIAECDNCVQPFTLDPLFDYDAEILGETFLSGAAWRQEDGSRGTPPTLVSEWHTCRPVELTSGWSPSDEE</sequence>
<evidence type="ECO:0000313" key="2">
    <source>
        <dbReference type="EMBL" id="GET93694.1"/>
    </source>
</evidence>
<proteinExistence type="predicted"/>
<keyword evidence="3" id="KW-1185">Reference proteome</keyword>
<name>A0A640KXG6_LEITA</name>
<dbReference type="AlphaFoldDB" id="A0A640KXG6"/>
<protein>
    <submittedName>
        <fullName evidence="2">Uncharacterized protein</fullName>
    </submittedName>
</protein>
<feature type="compositionally biased region" description="Basic and acidic residues" evidence="1">
    <location>
        <begin position="139"/>
        <end position="148"/>
    </location>
</feature>